<reference evidence="1 2" key="1">
    <citation type="submission" date="2019-03" db="EMBL/GenBank/DDBJ databases">
        <title>Metabolic potential of uncultured bacteria and archaea associated with petroleum seepage in deep-sea sediments.</title>
        <authorList>
            <person name="Dong X."/>
            <person name="Hubert C."/>
        </authorList>
    </citation>
    <scope>NUCLEOTIDE SEQUENCE [LARGE SCALE GENOMIC DNA]</scope>
    <source>
        <strain evidence="1">E44_bin18</strain>
    </source>
</reference>
<dbReference type="GO" id="GO:0008168">
    <property type="term" value="F:methyltransferase activity"/>
    <property type="evidence" value="ECO:0007669"/>
    <property type="project" value="UniProtKB-KW"/>
</dbReference>
<dbReference type="Gene3D" id="3.40.50.150">
    <property type="entry name" value="Vaccinia Virus protein VP39"/>
    <property type="match status" value="1"/>
</dbReference>
<dbReference type="SUPFAM" id="SSF53335">
    <property type="entry name" value="S-adenosyl-L-methionine-dependent methyltransferases"/>
    <property type="match status" value="1"/>
</dbReference>
<evidence type="ECO:0000313" key="2">
    <source>
        <dbReference type="Proteomes" id="UP000315525"/>
    </source>
</evidence>
<keyword evidence="1" id="KW-0808">Transferase</keyword>
<dbReference type="PANTHER" id="PTHR43861:SF6">
    <property type="entry name" value="METHYLTRANSFERASE TYPE 11"/>
    <property type="match status" value="1"/>
</dbReference>
<dbReference type="PANTHER" id="PTHR43861">
    <property type="entry name" value="TRANS-ACONITATE 2-METHYLTRANSFERASE-RELATED"/>
    <property type="match status" value="1"/>
</dbReference>
<organism evidence="1 2">
    <name type="scientific">candidate division TA06 bacterium</name>
    <dbReference type="NCBI Taxonomy" id="2250710"/>
    <lineage>
        <taxon>Bacteria</taxon>
        <taxon>Bacteria division TA06</taxon>
    </lineage>
</organism>
<name>A0A523UXY0_UNCT6</name>
<dbReference type="CDD" id="cd02440">
    <property type="entry name" value="AdoMet_MTases"/>
    <property type="match status" value="1"/>
</dbReference>
<gene>
    <name evidence="1" type="ORF">E3J62_01540</name>
</gene>
<proteinExistence type="predicted"/>
<dbReference type="EMBL" id="SOJN01000022">
    <property type="protein sequence ID" value="TET47392.1"/>
    <property type="molecule type" value="Genomic_DNA"/>
</dbReference>
<dbReference type="InterPro" id="IPR029063">
    <property type="entry name" value="SAM-dependent_MTases_sf"/>
</dbReference>
<dbReference type="GO" id="GO:0032259">
    <property type="term" value="P:methylation"/>
    <property type="evidence" value="ECO:0007669"/>
    <property type="project" value="UniProtKB-KW"/>
</dbReference>
<evidence type="ECO:0000313" key="1">
    <source>
        <dbReference type="EMBL" id="TET47392.1"/>
    </source>
</evidence>
<dbReference type="Proteomes" id="UP000315525">
    <property type="component" value="Unassembled WGS sequence"/>
</dbReference>
<dbReference type="Pfam" id="PF13489">
    <property type="entry name" value="Methyltransf_23"/>
    <property type="match status" value="1"/>
</dbReference>
<protein>
    <submittedName>
        <fullName evidence="1">Class I SAM-dependent methyltransferase</fullName>
    </submittedName>
</protein>
<accession>A0A523UXY0</accession>
<keyword evidence="1" id="KW-0489">Methyltransferase</keyword>
<sequence>MLKEWELIPCDICGSTTFSIFWEKRTSKYVKCSQCGHVFVSPQWTPEVIKTEADELAKGYHATDERIESDFSSFIREYIHYPRLSSVEKYKKNGRLLDVGCATGAFMFSARMRGWEPFGIELSQVSARYGREVEHLDIHVGTLFDAGFASGYFDVVTMWEVIEHLPTPTGYLREVKRILREGGAALLSTPNVNSLTRLIIGKKWEVISPEEHLHLFSERTVKTLFEKSGFLVSRSVTEDINPLLIIRNLVSRRRSDDRGEKRREIVALRNVIEKHRILKSSRRAMNTILSRIKLGDTLVVLAEKAQ</sequence>
<dbReference type="AlphaFoldDB" id="A0A523UXY0"/>
<comment type="caution">
    <text evidence="1">The sequence shown here is derived from an EMBL/GenBank/DDBJ whole genome shotgun (WGS) entry which is preliminary data.</text>
</comment>